<sequence>MTAQSSHVYMPDSDALYTILADLKRVCREYTTAATESNCQVVRQMFQDLLQDGLHMQGELYQFMNQQQMYNTSSPVLRQELDKQVKQYMQTQQQTEQWIQQHASSIQSATSYMQPVGSYSNEQSVYPHTSQSM</sequence>
<accession>A0ABW5R9V8</accession>
<dbReference type="EMBL" id="JBHUMM010000012">
    <property type="protein sequence ID" value="MFD2671526.1"/>
    <property type="molecule type" value="Genomic_DNA"/>
</dbReference>
<keyword evidence="1" id="KW-0167">Capsid protein</keyword>
<comment type="caution">
    <text evidence="1">The sequence shown here is derived from an EMBL/GenBank/DDBJ whole genome shotgun (WGS) entry which is preliminary data.</text>
</comment>
<dbReference type="Proteomes" id="UP001597497">
    <property type="component" value="Unassembled WGS sequence"/>
</dbReference>
<dbReference type="InterPro" id="IPR012851">
    <property type="entry name" value="Spore_coat_CotF-like"/>
</dbReference>
<protein>
    <submittedName>
        <fullName evidence="1">Spore coat protein</fullName>
    </submittedName>
</protein>
<reference evidence="2" key="1">
    <citation type="journal article" date="2019" name="Int. J. Syst. Evol. Microbiol.">
        <title>The Global Catalogue of Microorganisms (GCM) 10K type strain sequencing project: providing services to taxonomists for standard genome sequencing and annotation.</title>
        <authorList>
            <consortium name="The Broad Institute Genomics Platform"/>
            <consortium name="The Broad Institute Genome Sequencing Center for Infectious Disease"/>
            <person name="Wu L."/>
            <person name="Ma J."/>
        </authorList>
    </citation>
    <scope>NUCLEOTIDE SEQUENCE [LARGE SCALE GENOMIC DNA]</scope>
    <source>
        <strain evidence="2">KCTC 33676</strain>
    </source>
</reference>
<organism evidence="1 2">
    <name type="scientific">Marinicrinis sediminis</name>
    <dbReference type="NCBI Taxonomy" id="1652465"/>
    <lineage>
        <taxon>Bacteria</taxon>
        <taxon>Bacillati</taxon>
        <taxon>Bacillota</taxon>
        <taxon>Bacilli</taxon>
        <taxon>Bacillales</taxon>
        <taxon>Paenibacillaceae</taxon>
    </lineage>
</organism>
<keyword evidence="2" id="KW-1185">Reference proteome</keyword>
<keyword evidence="1" id="KW-0946">Virion</keyword>
<gene>
    <name evidence="1" type="ORF">ACFSUC_07900</name>
</gene>
<name>A0ABW5R9V8_9BACL</name>
<proteinExistence type="predicted"/>
<evidence type="ECO:0000313" key="1">
    <source>
        <dbReference type="EMBL" id="MFD2671526.1"/>
    </source>
</evidence>
<dbReference type="Pfam" id="PF07875">
    <property type="entry name" value="Coat_F"/>
    <property type="match status" value="1"/>
</dbReference>
<dbReference type="RefSeq" id="WP_379929000.1">
    <property type="nucleotide sequence ID" value="NZ_JBHUMM010000012.1"/>
</dbReference>
<evidence type="ECO:0000313" key="2">
    <source>
        <dbReference type="Proteomes" id="UP001597497"/>
    </source>
</evidence>